<accession>A0A066Y0C5</accession>
<organism evidence="2 3">
    <name type="scientific">Colletotrichum sublineola</name>
    <name type="common">Sorghum anthracnose fungus</name>
    <dbReference type="NCBI Taxonomy" id="1173701"/>
    <lineage>
        <taxon>Eukaryota</taxon>
        <taxon>Fungi</taxon>
        <taxon>Dikarya</taxon>
        <taxon>Ascomycota</taxon>
        <taxon>Pezizomycotina</taxon>
        <taxon>Sordariomycetes</taxon>
        <taxon>Hypocreomycetidae</taxon>
        <taxon>Glomerellales</taxon>
        <taxon>Glomerellaceae</taxon>
        <taxon>Colletotrichum</taxon>
        <taxon>Colletotrichum graminicola species complex</taxon>
    </lineage>
</organism>
<dbReference type="HOGENOM" id="CLU_1194806_0_0_1"/>
<name>A0A066Y0C5_COLSU</name>
<comment type="caution">
    <text evidence="2">The sequence shown here is derived from an EMBL/GenBank/DDBJ whole genome shotgun (WGS) entry which is preliminary data.</text>
</comment>
<feature type="compositionally biased region" description="Basic residues" evidence="1">
    <location>
        <begin position="215"/>
        <end position="226"/>
    </location>
</feature>
<gene>
    <name evidence="2" type="ORF">CSUB01_07594</name>
</gene>
<feature type="region of interest" description="Disordered" evidence="1">
    <location>
        <begin position="1"/>
        <end position="40"/>
    </location>
</feature>
<proteinExistence type="predicted"/>
<dbReference type="EMBL" id="JMSE01000175">
    <property type="protein sequence ID" value="KDN71501.1"/>
    <property type="molecule type" value="Genomic_DNA"/>
</dbReference>
<dbReference type="Proteomes" id="UP000027238">
    <property type="component" value="Unassembled WGS sequence"/>
</dbReference>
<dbReference type="AlphaFoldDB" id="A0A066Y0C5"/>
<sequence length="258" mass="28532">MPQPTASPPPSEDKDVSEPVTQLSTTKPAKDQPTPGLSAHGISTVNVLITAISRGKPPADPQTRSDFCFDRLLSFLPHDENKLLRVYDALGVPSAILRRWASKGRKRLGKNVVKRLEKRQDTAPGEYQFALDHLYVWGIANVHDDWARAGREYHRKLKRERERERLPVKKKAAKQTDVSGTVANEASSSQPKDTSASSRKRNRNAADNATNVRGAHSRHAKFKNKKAAGIGPSPLGKFSSSIHHGSSAKKQKLRATRE</sequence>
<evidence type="ECO:0000313" key="3">
    <source>
        <dbReference type="Proteomes" id="UP000027238"/>
    </source>
</evidence>
<dbReference type="eggNOG" id="ENOG502T4BE">
    <property type="taxonomic scope" value="Eukaryota"/>
</dbReference>
<dbReference type="OMA" id="VCIDEMI"/>
<feature type="compositionally biased region" description="Polar residues" evidence="1">
    <location>
        <begin position="176"/>
        <end position="197"/>
    </location>
</feature>
<dbReference type="OrthoDB" id="4837986at2759"/>
<keyword evidence="3" id="KW-1185">Reference proteome</keyword>
<feature type="compositionally biased region" description="Basic residues" evidence="1">
    <location>
        <begin position="246"/>
        <end position="258"/>
    </location>
</feature>
<feature type="compositionally biased region" description="Pro residues" evidence="1">
    <location>
        <begin position="1"/>
        <end position="10"/>
    </location>
</feature>
<protein>
    <submittedName>
        <fullName evidence="2">Uncharacterized protein</fullName>
    </submittedName>
</protein>
<evidence type="ECO:0000313" key="2">
    <source>
        <dbReference type="EMBL" id="KDN71501.1"/>
    </source>
</evidence>
<reference evidence="3" key="1">
    <citation type="journal article" date="2014" name="Genome Announc.">
        <title>Draft genome sequence of Colletotrichum sublineola, a destructive pathogen of cultivated sorghum.</title>
        <authorList>
            <person name="Baroncelli R."/>
            <person name="Sanz-Martin J.M."/>
            <person name="Rech G.E."/>
            <person name="Sukno S.A."/>
            <person name="Thon M.R."/>
        </authorList>
    </citation>
    <scope>NUCLEOTIDE SEQUENCE [LARGE SCALE GENOMIC DNA]</scope>
    <source>
        <strain evidence="3">TX430BB</strain>
    </source>
</reference>
<evidence type="ECO:0000256" key="1">
    <source>
        <dbReference type="SAM" id="MobiDB-lite"/>
    </source>
</evidence>
<feature type="region of interest" description="Disordered" evidence="1">
    <location>
        <begin position="160"/>
        <end position="258"/>
    </location>
</feature>